<evidence type="ECO:0000313" key="9">
    <source>
        <dbReference type="Proteomes" id="UP000002428"/>
    </source>
</evidence>
<feature type="compositionally biased region" description="Acidic residues" evidence="4">
    <location>
        <begin position="42"/>
        <end position="56"/>
    </location>
</feature>
<organism evidence="8 9">
    <name type="scientific">Candida glabrata (strain ATCC 2001 / BCRC 20586 / JCM 3761 / NBRC 0622 / NRRL Y-65 / CBS 138)</name>
    <name type="common">Yeast</name>
    <name type="synonym">Nakaseomyces glabratus</name>
    <dbReference type="NCBI Taxonomy" id="284593"/>
    <lineage>
        <taxon>Eukaryota</taxon>
        <taxon>Fungi</taxon>
        <taxon>Dikarya</taxon>
        <taxon>Ascomycota</taxon>
        <taxon>Saccharomycotina</taxon>
        <taxon>Saccharomycetes</taxon>
        <taxon>Saccharomycetales</taxon>
        <taxon>Saccharomycetaceae</taxon>
        <taxon>Nakaseomyces</taxon>
    </lineage>
</organism>
<dbReference type="PROSITE" id="PS51294">
    <property type="entry name" value="HTH_MYB"/>
    <property type="match status" value="2"/>
</dbReference>
<name>Q6FM17_CANGA</name>
<protein>
    <recommendedName>
        <fullName evidence="10">DNA-binding protein REB1</fullName>
    </recommendedName>
</protein>
<sequence length="551" mass="63263">MDAPGEDRNSMKTAESNPEKEAISWLYLKNVEEGNQEGNEDKGEDEIGSQIADDDTEVSIAALKAVGIIDKKRKREEREKKKSKKSNKKKRHSKKADDQDAHSNVDPALSGLEMALDVTDNVTKNYNTFSGNEISDEISHQFSKSNGKVGISLSENGTNTFSYADGINTTNNDQSIKDTEKNYNDISNKNKEKIANRSVPSTIKGAGELDDAFLEKGIIDSKVLKPLTDKLDSSDGILSSSLQSAGRGFDAEEDAKLDAYINEYQKMNSFTREQLCDRIWNNNGQRDDFWKTICKILPYRTRSSLYKHVRRRYHIFEQRGKWTREEDEILAKLCLEKEGQWSVIGKEMGRMPEDVRDRWRNYIKCGEKRASQKWTAEEETKLKEVIGTMFKEAAEYHQKRETEMDGIHDGIIDAEDKNNHLLTRGPKGRVLNDKPGFNEVINWTVVSERMGGTRSRIQCRYKWNKMIKDEALSKVKNVTDEEGRWLLKTLQNHNYTHQSHIDWNSIATEQPESNKWSPLELRLCYEKLREPIDNIKNKTVTAICTELLSKE</sequence>
<evidence type="ECO:0000313" key="7">
    <source>
        <dbReference type="CGD" id="CAL0134339"/>
    </source>
</evidence>
<keyword evidence="3" id="KW-0539">Nucleus</keyword>
<evidence type="ECO:0000313" key="8">
    <source>
        <dbReference type="EMBL" id="CAG61690.1"/>
    </source>
</evidence>
<evidence type="ECO:0000259" key="5">
    <source>
        <dbReference type="PROSITE" id="PS50090"/>
    </source>
</evidence>
<dbReference type="Pfam" id="PF13921">
    <property type="entry name" value="Myb_DNA-bind_6"/>
    <property type="match status" value="1"/>
</dbReference>
<evidence type="ECO:0008006" key="10">
    <source>
        <dbReference type="Google" id="ProtNLM"/>
    </source>
</evidence>
<dbReference type="eggNOG" id="KOG0051">
    <property type="taxonomic scope" value="Eukaryota"/>
</dbReference>
<dbReference type="InterPro" id="IPR051651">
    <property type="entry name" value="DMTF1_DNA-bind_reg"/>
</dbReference>
<feature type="compositionally biased region" description="Basic residues" evidence="4">
    <location>
        <begin position="71"/>
        <end position="94"/>
    </location>
</feature>
<dbReference type="PANTHER" id="PTHR46380">
    <property type="entry name" value="CYCLIN-D-BINDING MYB-LIKE TRANSCRIPTION FACTOR 1"/>
    <property type="match status" value="1"/>
</dbReference>
<dbReference type="InterPro" id="IPR017930">
    <property type="entry name" value="Myb_dom"/>
</dbReference>
<dbReference type="InterPro" id="IPR009057">
    <property type="entry name" value="Homeodomain-like_sf"/>
</dbReference>
<feature type="domain" description="Myb-like" evidence="5">
    <location>
        <begin position="318"/>
        <end position="363"/>
    </location>
</feature>
<dbReference type="PROSITE" id="PS50090">
    <property type="entry name" value="MYB_LIKE"/>
    <property type="match status" value="2"/>
</dbReference>
<dbReference type="GO" id="GO:0003700">
    <property type="term" value="F:DNA-binding transcription factor activity"/>
    <property type="evidence" value="ECO:0007669"/>
    <property type="project" value="TreeGrafter"/>
</dbReference>
<evidence type="ECO:0000256" key="4">
    <source>
        <dbReference type="SAM" id="MobiDB-lite"/>
    </source>
</evidence>
<dbReference type="Proteomes" id="UP000002428">
    <property type="component" value="Chromosome K"/>
</dbReference>
<dbReference type="GO" id="GO:0000976">
    <property type="term" value="F:transcription cis-regulatory region binding"/>
    <property type="evidence" value="ECO:0007669"/>
    <property type="project" value="TreeGrafter"/>
</dbReference>
<dbReference type="FunCoup" id="Q6FM17">
    <property type="interactions" value="90"/>
</dbReference>
<dbReference type="AlphaFoldDB" id="Q6FM17"/>
<feature type="domain" description="HTH myb-type" evidence="6">
    <location>
        <begin position="314"/>
        <end position="367"/>
    </location>
</feature>
<evidence type="ECO:0000256" key="3">
    <source>
        <dbReference type="ARBA" id="ARBA00023242"/>
    </source>
</evidence>
<comment type="subcellular location">
    <subcellularLocation>
        <location evidence="1">Nucleus</location>
    </subcellularLocation>
</comment>
<feature type="domain" description="Myb-like" evidence="5">
    <location>
        <begin position="366"/>
        <end position="467"/>
    </location>
</feature>
<evidence type="ECO:0000256" key="2">
    <source>
        <dbReference type="ARBA" id="ARBA00023125"/>
    </source>
</evidence>
<reference evidence="8 9" key="1">
    <citation type="journal article" date="2004" name="Nature">
        <title>Genome evolution in yeasts.</title>
        <authorList>
            <consortium name="Genolevures"/>
            <person name="Dujon B."/>
            <person name="Sherman D."/>
            <person name="Fischer G."/>
            <person name="Durrens P."/>
            <person name="Casaregola S."/>
            <person name="Lafontaine I."/>
            <person name="de Montigny J."/>
            <person name="Marck C."/>
            <person name="Neuveglise C."/>
            <person name="Talla E."/>
            <person name="Goffard N."/>
            <person name="Frangeul L."/>
            <person name="Aigle M."/>
            <person name="Anthouard V."/>
            <person name="Babour A."/>
            <person name="Barbe V."/>
            <person name="Barnay S."/>
            <person name="Blanchin S."/>
            <person name="Beckerich J.M."/>
            <person name="Beyne E."/>
            <person name="Bleykasten C."/>
            <person name="Boisrame A."/>
            <person name="Boyer J."/>
            <person name="Cattolico L."/>
            <person name="Confanioleri F."/>
            <person name="de Daruvar A."/>
            <person name="Despons L."/>
            <person name="Fabre E."/>
            <person name="Fairhead C."/>
            <person name="Ferry-Dumazet H."/>
            <person name="Groppi A."/>
            <person name="Hantraye F."/>
            <person name="Hennequin C."/>
            <person name="Jauniaux N."/>
            <person name="Joyet P."/>
            <person name="Kachouri R."/>
            <person name="Kerrest A."/>
            <person name="Koszul R."/>
            <person name="Lemaire M."/>
            <person name="Lesur I."/>
            <person name="Ma L."/>
            <person name="Muller H."/>
            <person name="Nicaud J.M."/>
            <person name="Nikolski M."/>
            <person name="Oztas S."/>
            <person name="Ozier-Kalogeropoulos O."/>
            <person name="Pellenz S."/>
            <person name="Potier S."/>
            <person name="Richard G.F."/>
            <person name="Straub M.L."/>
            <person name="Suleau A."/>
            <person name="Swennene D."/>
            <person name="Tekaia F."/>
            <person name="Wesolowski-Louvel M."/>
            <person name="Westhof E."/>
            <person name="Wirth B."/>
            <person name="Zeniou-Meyer M."/>
            <person name="Zivanovic I."/>
            <person name="Bolotin-Fukuhara M."/>
            <person name="Thierry A."/>
            <person name="Bouchier C."/>
            <person name="Caudron B."/>
            <person name="Scarpelli C."/>
            <person name="Gaillardin C."/>
            <person name="Weissenbach J."/>
            <person name="Wincker P."/>
            <person name="Souciet J.L."/>
        </authorList>
    </citation>
    <scope>NUCLEOTIDE SEQUENCE [LARGE SCALE GENOMIC DNA]</scope>
    <source>
        <strain evidence="9">ATCC 2001 / BCRC 20586 / JCM 3761 / NBRC 0622 / NRRL Y-65 / CBS 138</strain>
    </source>
</reference>
<dbReference type="SMART" id="SM00717">
    <property type="entry name" value="SANT"/>
    <property type="match status" value="4"/>
</dbReference>
<dbReference type="CDD" id="cd00167">
    <property type="entry name" value="SANT"/>
    <property type="match status" value="1"/>
</dbReference>
<dbReference type="KEGG" id="cgr:2890531"/>
<feature type="compositionally biased region" description="Basic and acidic residues" evidence="4">
    <location>
        <begin position="1"/>
        <end position="10"/>
    </location>
</feature>
<feature type="region of interest" description="Disordered" evidence="4">
    <location>
        <begin position="1"/>
        <end position="56"/>
    </location>
</feature>
<dbReference type="VEuPathDB" id="FungiDB:CAGL0K11770g"/>
<keyword evidence="2" id="KW-0238">DNA-binding</keyword>
<dbReference type="Gene3D" id="1.10.10.60">
    <property type="entry name" value="Homeodomain-like"/>
    <property type="match status" value="2"/>
</dbReference>
<dbReference type="STRING" id="284593.Q6FM17"/>
<dbReference type="GO" id="GO:0005634">
    <property type="term" value="C:nucleus"/>
    <property type="evidence" value="ECO:0007669"/>
    <property type="project" value="UniProtKB-SubCell"/>
</dbReference>
<dbReference type="InterPro" id="IPR001005">
    <property type="entry name" value="SANT/Myb"/>
</dbReference>
<gene>
    <name evidence="7 8" type="ordered locus">CAGL0K11770g</name>
</gene>
<dbReference type="CGD" id="CAL0134339">
    <property type="gene designation" value="CAGL0K11770g"/>
</dbReference>
<dbReference type="HOGENOM" id="CLU_016706_0_0_1"/>
<evidence type="ECO:0000256" key="1">
    <source>
        <dbReference type="ARBA" id="ARBA00004123"/>
    </source>
</evidence>
<feature type="domain" description="HTH myb-type" evidence="6">
    <location>
        <begin position="442"/>
        <end position="471"/>
    </location>
</feature>
<feature type="region of interest" description="Disordered" evidence="4">
    <location>
        <begin position="69"/>
        <end position="105"/>
    </location>
</feature>
<keyword evidence="9" id="KW-1185">Reference proteome</keyword>
<dbReference type="EMBL" id="CR380957">
    <property type="protein sequence ID" value="CAG61690.1"/>
    <property type="molecule type" value="Genomic_DNA"/>
</dbReference>
<dbReference type="SUPFAM" id="SSF46689">
    <property type="entry name" value="Homeodomain-like"/>
    <property type="match status" value="2"/>
</dbReference>
<dbReference type="InParanoid" id="Q6FM17"/>
<dbReference type="PANTHER" id="PTHR46380:SF2">
    <property type="entry name" value="CYCLIN-D-BINDING MYB-LIKE TRANSCRIPTION FACTOR 1"/>
    <property type="match status" value="1"/>
</dbReference>
<proteinExistence type="predicted"/>
<accession>Q6FM17</accession>
<evidence type="ECO:0000259" key="6">
    <source>
        <dbReference type="PROSITE" id="PS51294"/>
    </source>
</evidence>